<dbReference type="EMBL" id="BCMM01000022">
    <property type="protein sequence ID" value="GAQ64296.1"/>
    <property type="molecule type" value="Genomic_DNA"/>
</dbReference>
<evidence type="ECO:0000256" key="1">
    <source>
        <dbReference type="SAM" id="MobiDB-lite"/>
    </source>
</evidence>
<name>A0A124C4G1_STRSC</name>
<dbReference type="Proteomes" id="UP000067448">
    <property type="component" value="Unassembled WGS sequence"/>
</dbReference>
<organism evidence="2">
    <name type="scientific">Streptomyces scabiei</name>
    <dbReference type="NCBI Taxonomy" id="1930"/>
    <lineage>
        <taxon>Bacteria</taxon>
        <taxon>Bacillati</taxon>
        <taxon>Actinomycetota</taxon>
        <taxon>Actinomycetes</taxon>
        <taxon>Kitasatosporales</taxon>
        <taxon>Streptomycetaceae</taxon>
        <taxon>Streptomyces</taxon>
    </lineage>
</organism>
<feature type="compositionally biased region" description="Basic and acidic residues" evidence="1">
    <location>
        <begin position="15"/>
        <end position="24"/>
    </location>
</feature>
<proteinExistence type="predicted"/>
<protein>
    <submittedName>
        <fullName evidence="2">Uncharacterized protein</fullName>
    </submittedName>
</protein>
<sequence>MNVNIDIRRIQGRPIEHGGKEAIGDGRPGLTTAHTLPLGRTEAGTPVDHARPTGLI</sequence>
<reference evidence="2" key="1">
    <citation type="journal article" date="2016" name="Genome Announc.">
        <title>Draft Genome Sequences of Streptomyces scabiei S58, Streptomyces turgidiscabies T45, and Streptomyces acidiscabies a10, the Pathogens of Potato Common Scab, Isolated in Japan.</title>
        <authorList>
            <person name="Tomihama T."/>
            <person name="Nishi Y."/>
            <person name="Sakai M."/>
            <person name="Ikenaga M."/>
            <person name="Okubo T."/>
            <person name="Ikeda S."/>
        </authorList>
    </citation>
    <scope>NUCLEOTIDE SEQUENCE [LARGE SCALE GENOMIC DNA]</scope>
    <source>
        <strain evidence="2">S58</strain>
    </source>
</reference>
<feature type="region of interest" description="Disordered" evidence="1">
    <location>
        <begin position="15"/>
        <end position="56"/>
    </location>
</feature>
<dbReference type="RefSeq" id="WP_159056096.1">
    <property type="nucleotide sequence ID" value="NZ_BCMM01000022.1"/>
</dbReference>
<dbReference type="AlphaFoldDB" id="A0A124C4G1"/>
<accession>A0A124C4G1</accession>
<gene>
    <name evidence="2" type="ORF">SsS58_04689</name>
</gene>
<evidence type="ECO:0000313" key="2">
    <source>
        <dbReference type="EMBL" id="GAQ64296.1"/>
    </source>
</evidence>
<comment type="caution">
    <text evidence="2">The sequence shown here is derived from an EMBL/GenBank/DDBJ whole genome shotgun (WGS) entry which is preliminary data.</text>
</comment>